<organism evidence="2 3">
    <name type="scientific">Vigna unguiculata</name>
    <name type="common">Cowpea</name>
    <dbReference type="NCBI Taxonomy" id="3917"/>
    <lineage>
        <taxon>Eukaryota</taxon>
        <taxon>Viridiplantae</taxon>
        <taxon>Streptophyta</taxon>
        <taxon>Embryophyta</taxon>
        <taxon>Tracheophyta</taxon>
        <taxon>Spermatophyta</taxon>
        <taxon>Magnoliopsida</taxon>
        <taxon>eudicotyledons</taxon>
        <taxon>Gunneridae</taxon>
        <taxon>Pentapetalae</taxon>
        <taxon>rosids</taxon>
        <taxon>fabids</taxon>
        <taxon>Fabales</taxon>
        <taxon>Fabaceae</taxon>
        <taxon>Papilionoideae</taxon>
        <taxon>50 kb inversion clade</taxon>
        <taxon>NPAAA clade</taxon>
        <taxon>indigoferoid/millettioid clade</taxon>
        <taxon>Phaseoleae</taxon>
        <taxon>Vigna</taxon>
    </lineage>
</organism>
<protein>
    <submittedName>
        <fullName evidence="2">Uncharacterized protein</fullName>
    </submittedName>
</protein>
<gene>
    <name evidence="2" type="ORF">DEO72_LG11g1908</name>
</gene>
<reference evidence="2 3" key="1">
    <citation type="submission" date="2019-04" db="EMBL/GenBank/DDBJ databases">
        <title>An improved genome assembly and genetic linkage map for asparagus bean, Vigna unguiculata ssp. sesquipedialis.</title>
        <authorList>
            <person name="Xia Q."/>
            <person name="Zhang R."/>
            <person name="Dong Y."/>
        </authorList>
    </citation>
    <scope>NUCLEOTIDE SEQUENCE [LARGE SCALE GENOMIC DNA]</scope>
    <source>
        <tissue evidence="2">Leaf</tissue>
    </source>
</reference>
<dbReference type="AlphaFoldDB" id="A0A4D6NPH9"/>
<name>A0A4D6NPH9_VIGUN</name>
<evidence type="ECO:0000313" key="2">
    <source>
        <dbReference type="EMBL" id="QCE14902.1"/>
    </source>
</evidence>
<dbReference type="EMBL" id="CP039355">
    <property type="protein sequence ID" value="QCE14902.1"/>
    <property type="molecule type" value="Genomic_DNA"/>
</dbReference>
<keyword evidence="3" id="KW-1185">Reference proteome</keyword>
<proteinExistence type="predicted"/>
<feature type="region of interest" description="Disordered" evidence="1">
    <location>
        <begin position="41"/>
        <end position="61"/>
    </location>
</feature>
<evidence type="ECO:0000256" key="1">
    <source>
        <dbReference type="SAM" id="MobiDB-lite"/>
    </source>
</evidence>
<dbReference type="Proteomes" id="UP000501690">
    <property type="component" value="Linkage Group LG11"/>
</dbReference>
<evidence type="ECO:0000313" key="3">
    <source>
        <dbReference type="Proteomes" id="UP000501690"/>
    </source>
</evidence>
<sequence length="79" mass="8871">MRLSHPGQKTTKPPPLSSARFTGFRGWIGVVGVEKKRLLRRKSEVETASPTLALADHGGQRRQRLRLHRFGDVDARQGL</sequence>
<accession>A0A4D6NPH9</accession>